<feature type="transmembrane region" description="Helical" evidence="1">
    <location>
        <begin position="326"/>
        <end position="343"/>
    </location>
</feature>
<dbReference type="EMBL" id="BK016205">
    <property type="protein sequence ID" value="DAG02166.1"/>
    <property type="molecule type" value="Genomic_DNA"/>
</dbReference>
<keyword evidence="1" id="KW-0812">Transmembrane</keyword>
<keyword evidence="1" id="KW-1133">Transmembrane helix</keyword>
<evidence type="ECO:0000256" key="1">
    <source>
        <dbReference type="SAM" id="Phobius"/>
    </source>
</evidence>
<proteinExistence type="predicted"/>
<evidence type="ECO:0000313" key="2">
    <source>
        <dbReference type="EMBL" id="DAG02166.1"/>
    </source>
</evidence>
<protein>
    <submittedName>
        <fullName evidence="2">Uncharacterized protein</fullName>
    </submittedName>
</protein>
<sequence length="367" mass="41461">MMKKKFNLLFIIFISLFVFISKPKAYVVIDSTLGQLKPSEDSHTNNLQFWSNNYGTLYNVGSDFQTYTSLGQFWYGGAVSGEYLDVVADYYVGIMAIGSNTIYNYLPYDTNTLTAENLRCGIGDFRQGFDSSYSPRVTDFKVELNNSVHENLYQYQYHIKFKYHQRITPVVKSNTNLNCYFNVPSGKFFLQLKVDIGSARIGYYNSVFDWAVSDDPSSKLLNDINNNQIQTNQKLDTLNKGVEDINNFLKDDTEPKSDISSLGNVQGLLPAGPVDTLLNIPFTFLSVVNNSLSGSCVPLTGTFVFNSTLTIPCFGNMFYDNVPESLMVFINLIPSAFLLIGYFKHLYKKVDRAVSLETTDDDEWGVL</sequence>
<organism evidence="2">
    <name type="scientific">Inoviridae sp. ctDDr4</name>
    <dbReference type="NCBI Taxonomy" id="2825777"/>
    <lineage>
        <taxon>Viruses</taxon>
        <taxon>Monodnaviria</taxon>
        <taxon>Loebvirae</taxon>
        <taxon>Hofneiviricota</taxon>
        <taxon>Faserviricetes</taxon>
        <taxon>Tubulavirales</taxon>
        <taxon>Inoviridae</taxon>
    </lineage>
</organism>
<name>A0A8S5V637_9VIRU</name>
<keyword evidence="1" id="KW-0472">Membrane</keyword>
<reference evidence="2" key="1">
    <citation type="journal article" date="2021" name="Proc. Natl. Acad. Sci. U.S.A.">
        <title>A Catalog of Tens of Thousands of Viruses from Human Metagenomes Reveals Hidden Associations with Chronic Diseases.</title>
        <authorList>
            <person name="Tisza M.J."/>
            <person name="Buck C.B."/>
        </authorList>
    </citation>
    <scope>NUCLEOTIDE SEQUENCE</scope>
    <source>
        <strain evidence="2">CtDDr4</strain>
    </source>
</reference>
<accession>A0A8S5V637</accession>